<dbReference type="PANTHER" id="PTHR43394">
    <property type="entry name" value="ATP-DEPENDENT PERMEASE MDL1, MITOCHONDRIAL"/>
    <property type="match status" value="1"/>
</dbReference>
<feature type="domain" description="ABC transporter" evidence="9">
    <location>
        <begin position="374"/>
        <end position="608"/>
    </location>
</feature>
<protein>
    <submittedName>
        <fullName evidence="11">Multidrug ABC transporter ATP-binding protein</fullName>
    </submittedName>
</protein>
<evidence type="ECO:0000313" key="12">
    <source>
        <dbReference type="Proteomes" id="UP000030528"/>
    </source>
</evidence>
<dbReference type="CDD" id="cd03254">
    <property type="entry name" value="ABCC_Glucan_exporter_like"/>
    <property type="match status" value="1"/>
</dbReference>
<dbReference type="SUPFAM" id="SSF52540">
    <property type="entry name" value="P-loop containing nucleoside triphosphate hydrolases"/>
    <property type="match status" value="1"/>
</dbReference>
<dbReference type="InterPro" id="IPR011527">
    <property type="entry name" value="ABC1_TM_dom"/>
</dbReference>
<dbReference type="PANTHER" id="PTHR43394:SF1">
    <property type="entry name" value="ATP-BINDING CASSETTE SUB-FAMILY B MEMBER 10, MITOCHONDRIAL"/>
    <property type="match status" value="1"/>
</dbReference>
<comment type="caution">
    <text evidence="11">The sequence shown here is derived from an EMBL/GenBank/DDBJ whole genome shotgun (WGS) entry which is preliminary data.</text>
</comment>
<dbReference type="Proteomes" id="UP000030528">
    <property type="component" value="Unassembled WGS sequence"/>
</dbReference>
<dbReference type="InterPro" id="IPR017871">
    <property type="entry name" value="ABC_transporter-like_CS"/>
</dbReference>
<organism evidence="11 12">
    <name type="scientific">Pontibacillus halophilus JSM 076056 = DSM 19796</name>
    <dbReference type="NCBI Taxonomy" id="1385510"/>
    <lineage>
        <taxon>Bacteria</taxon>
        <taxon>Bacillati</taxon>
        <taxon>Bacillota</taxon>
        <taxon>Bacilli</taxon>
        <taxon>Bacillales</taxon>
        <taxon>Bacillaceae</taxon>
        <taxon>Pontibacillus</taxon>
    </lineage>
</organism>
<dbReference type="InterPro" id="IPR039421">
    <property type="entry name" value="Type_1_exporter"/>
</dbReference>
<evidence type="ECO:0000256" key="2">
    <source>
        <dbReference type="ARBA" id="ARBA00022448"/>
    </source>
</evidence>
<keyword evidence="2" id="KW-0813">Transport</keyword>
<dbReference type="OrthoDB" id="9770415at2"/>
<dbReference type="Gene3D" id="1.20.1560.10">
    <property type="entry name" value="ABC transporter type 1, transmembrane domain"/>
    <property type="match status" value="1"/>
</dbReference>
<keyword evidence="12" id="KW-1185">Reference proteome</keyword>
<keyword evidence="6 8" id="KW-1133">Transmembrane helix</keyword>
<proteinExistence type="predicted"/>
<evidence type="ECO:0000256" key="5">
    <source>
        <dbReference type="ARBA" id="ARBA00022840"/>
    </source>
</evidence>
<evidence type="ECO:0000259" key="10">
    <source>
        <dbReference type="PROSITE" id="PS50929"/>
    </source>
</evidence>
<evidence type="ECO:0000256" key="7">
    <source>
        <dbReference type="ARBA" id="ARBA00023136"/>
    </source>
</evidence>
<dbReference type="PROSITE" id="PS00211">
    <property type="entry name" value="ABC_TRANSPORTER_1"/>
    <property type="match status" value="1"/>
</dbReference>
<dbReference type="STRING" id="1385510.GCA_000425205_02377"/>
<dbReference type="Pfam" id="PF00664">
    <property type="entry name" value="ABC_membrane"/>
    <property type="match status" value="1"/>
</dbReference>
<dbReference type="Pfam" id="PF00005">
    <property type="entry name" value="ABC_tran"/>
    <property type="match status" value="1"/>
</dbReference>
<dbReference type="Gene3D" id="3.40.50.300">
    <property type="entry name" value="P-loop containing nucleotide triphosphate hydrolases"/>
    <property type="match status" value="1"/>
</dbReference>
<gene>
    <name evidence="11" type="ORF">N781_03470</name>
</gene>
<feature type="transmembrane region" description="Helical" evidence="8">
    <location>
        <begin position="193"/>
        <end position="211"/>
    </location>
</feature>
<comment type="subcellular location">
    <subcellularLocation>
        <location evidence="1">Cell membrane</location>
        <topology evidence="1">Multi-pass membrane protein</topology>
    </subcellularLocation>
</comment>
<keyword evidence="7 8" id="KW-0472">Membrane</keyword>
<feature type="transmembrane region" description="Helical" evidence="8">
    <location>
        <begin position="307"/>
        <end position="325"/>
    </location>
</feature>
<dbReference type="EMBL" id="AVPE01000009">
    <property type="protein sequence ID" value="KGX91565.1"/>
    <property type="molecule type" value="Genomic_DNA"/>
</dbReference>
<dbReference type="InterPro" id="IPR003439">
    <property type="entry name" value="ABC_transporter-like_ATP-bd"/>
</dbReference>
<feature type="transmembrane region" description="Helical" evidence="8">
    <location>
        <begin position="280"/>
        <end position="301"/>
    </location>
</feature>
<dbReference type="AlphaFoldDB" id="A0A0A5GK95"/>
<dbReference type="GO" id="GO:0005524">
    <property type="term" value="F:ATP binding"/>
    <property type="evidence" value="ECO:0007669"/>
    <property type="project" value="UniProtKB-KW"/>
</dbReference>
<dbReference type="CDD" id="cd18545">
    <property type="entry name" value="ABC_6TM_YknV_like"/>
    <property type="match status" value="1"/>
</dbReference>
<feature type="transmembrane region" description="Helical" evidence="8">
    <location>
        <begin position="51"/>
        <end position="69"/>
    </location>
</feature>
<dbReference type="GO" id="GO:0015421">
    <property type="term" value="F:ABC-type oligopeptide transporter activity"/>
    <property type="evidence" value="ECO:0007669"/>
    <property type="project" value="TreeGrafter"/>
</dbReference>
<dbReference type="RefSeq" id="WP_051239887.1">
    <property type="nucleotide sequence ID" value="NZ_AULI01000009.1"/>
</dbReference>
<reference evidence="11 12" key="1">
    <citation type="submission" date="2013-08" db="EMBL/GenBank/DDBJ databases">
        <authorList>
            <person name="Huang J."/>
            <person name="Wang G."/>
        </authorList>
    </citation>
    <scope>NUCLEOTIDE SEQUENCE [LARGE SCALE GENOMIC DNA]</scope>
    <source>
        <strain evidence="11 12">JSM 076056</strain>
    </source>
</reference>
<sequence length="616" mass="69967">MNNRKNEKVTRTNSPHLKRFYYTLDQAIEKPFNWSQLGRLLQYVKPYSKKLLPAAILAMLISTLVRLIVPILIGKVAIDLAIQKQDTNLLVQLVVGVAILYLISYVANSLRIKWVNVLGQNVIYDLRTHLFSHVQRLSHRFFDSKSAGSILVRIMNDINSLQELFTNGIINLLMDIVTLLGIIVILFVLSPKLALAIMVILPVMFFISTKLRRNIRRSWQDVRIQQSRLNSHLNESIQGIRITQSFSQEKENTEYFNGINTDNFEAWRNATKRSAMFRPFVELSNAVGTVILISYGAWLIILGPTNGGIEVGTFVSFAFYLGMFWEPISRLGQMYNQLLMAMASSERIFEFLDEQPNVEEQTNAIELKDMKGHIEFEKVQFSYDDNRIALHEISLEMKSGETIALVGHTGSGKSTIANLISRFYDPTKGVVKIDGQDLKGVTIDSLRQQISVVLQDTFIFSGTIMENIRFGRPSATDEEVIEAAKVVGADEFIQRMGDGYETEVEERGNILSAGERQLLSFARALLADPRILILDEATSSIDTETEVKIQHALKTLLKGRTAIMIAHRLSTIREADHIYVLDHGRIIEQGNHRQLMDQQGEYFDLVKTQFEMLDAM</sequence>
<keyword evidence="3 8" id="KW-0812">Transmembrane</keyword>
<dbReference type="eggNOG" id="COG1132">
    <property type="taxonomic scope" value="Bacteria"/>
</dbReference>
<evidence type="ECO:0000256" key="3">
    <source>
        <dbReference type="ARBA" id="ARBA00022692"/>
    </source>
</evidence>
<keyword evidence="5 11" id="KW-0067">ATP-binding</keyword>
<dbReference type="FunFam" id="3.40.50.300:FF:000287">
    <property type="entry name" value="Multidrug ABC transporter ATP-binding protein"/>
    <property type="match status" value="1"/>
</dbReference>
<evidence type="ECO:0000256" key="6">
    <source>
        <dbReference type="ARBA" id="ARBA00022989"/>
    </source>
</evidence>
<dbReference type="PROSITE" id="PS50893">
    <property type="entry name" value="ABC_TRANSPORTER_2"/>
    <property type="match status" value="1"/>
</dbReference>
<dbReference type="GO" id="GO:0005886">
    <property type="term" value="C:plasma membrane"/>
    <property type="evidence" value="ECO:0007669"/>
    <property type="project" value="UniProtKB-SubCell"/>
</dbReference>
<keyword evidence="4" id="KW-0547">Nucleotide-binding</keyword>
<evidence type="ECO:0000256" key="1">
    <source>
        <dbReference type="ARBA" id="ARBA00004651"/>
    </source>
</evidence>
<evidence type="ECO:0000256" key="8">
    <source>
        <dbReference type="SAM" id="Phobius"/>
    </source>
</evidence>
<dbReference type="GO" id="GO:0016887">
    <property type="term" value="F:ATP hydrolysis activity"/>
    <property type="evidence" value="ECO:0007669"/>
    <property type="project" value="InterPro"/>
</dbReference>
<dbReference type="SMART" id="SM00382">
    <property type="entry name" value="AAA"/>
    <property type="match status" value="1"/>
</dbReference>
<dbReference type="PROSITE" id="PS50929">
    <property type="entry name" value="ABC_TM1F"/>
    <property type="match status" value="1"/>
</dbReference>
<feature type="transmembrane region" description="Helical" evidence="8">
    <location>
        <begin position="89"/>
        <end position="107"/>
    </location>
</feature>
<feature type="transmembrane region" description="Helical" evidence="8">
    <location>
        <begin position="164"/>
        <end position="187"/>
    </location>
</feature>
<evidence type="ECO:0000256" key="4">
    <source>
        <dbReference type="ARBA" id="ARBA00022741"/>
    </source>
</evidence>
<name>A0A0A5GK95_9BACI</name>
<dbReference type="SUPFAM" id="SSF90123">
    <property type="entry name" value="ABC transporter transmembrane region"/>
    <property type="match status" value="1"/>
</dbReference>
<dbReference type="InterPro" id="IPR036640">
    <property type="entry name" value="ABC1_TM_sf"/>
</dbReference>
<evidence type="ECO:0000313" key="11">
    <source>
        <dbReference type="EMBL" id="KGX91565.1"/>
    </source>
</evidence>
<dbReference type="InterPro" id="IPR027417">
    <property type="entry name" value="P-loop_NTPase"/>
</dbReference>
<feature type="domain" description="ABC transmembrane type-1" evidence="10">
    <location>
        <begin position="54"/>
        <end position="340"/>
    </location>
</feature>
<accession>A0A0A5GK95</accession>
<evidence type="ECO:0000259" key="9">
    <source>
        <dbReference type="PROSITE" id="PS50893"/>
    </source>
</evidence>
<dbReference type="InterPro" id="IPR003593">
    <property type="entry name" value="AAA+_ATPase"/>
</dbReference>